<dbReference type="KEGG" id="rai:RA0C_0172"/>
<accession>H8MBM2</accession>
<sequence length="190" mass="21791">MQLGLIDFKTPQKRSKGIDGQTKYVFPTVSTGDTVLDTVSDTDIDTVSDTVLDTVSDTNNKLNKTKLNVLLEKEPKGSLSDLEEEGKAKPNNDIDFEKLLNFISDKTKRKFKTINDQIKRKYKARLKEGYTKEDILEAIENAVKDKYHMEQGYKYLTPEFFSRPVTLDKYKNTTSQKATEKKKTYGIWSV</sequence>
<dbReference type="InterPro" id="IPR011741">
    <property type="entry name" value="Phg_2220_C"/>
</dbReference>
<dbReference type="Pfam" id="PF09524">
    <property type="entry name" value="Phg_2220_C"/>
    <property type="match status" value="1"/>
</dbReference>
<dbReference type="PATRIC" id="fig|693978.17.peg.179"/>
<organism evidence="2 3">
    <name type="scientific">Riemerella anatipestifer (strain ATCC 11845 / DSM 15868 / JCM 9532 / NCTC 11014)</name>
    <dbReference type="NCBI Taxonomy" id="693978"/>
    <lineage>
        <taxon>Bacteria</taxon>
        <taxon>Pseudomonadati</taxon>
        <taxon>Bacteroidota</taxon>
        <taxon>Flavobacteriia</taxon>
        <taxon>Flavobacteriales</taxon>
        <taxon>Weeksellaceae</taxon>
        <taxon>Riemerella</taxon>
    </lineage>
</organism>
<proteinExistence type="predicted"/>
<evidence type="ECO:0000313" key="2">
    <source>
        <dbReference type="EMBL" id="AFD55186.1"/>
    </source>
</evidence>
<name>H8MBM2_RIEAD</name>
<dbReference type="HOGENOM" id="CLU_1427018_0_0_10"/>
<evidence type="ECO:0000259" key="1">
    <source>
        <dbReference type="Pfam" id="PF09524"/>
    </source>
</evidence>
<feature type="domain" description="Phage conserved hypothetical protein C-terminal" evidence="1">
    <location>
        <begin position="100"/>
        <end position="170"/>
    </location>
</feature>
<dbReference type="AlphaFoldDB" id="H8MBM2"/>
<gene>
    <name evidence="2" type="ORF">RA0C_0172</name>
</gene>
<protein>
    <recommendedName>
        <fullName evidence="1">Phage conserved hypothetical protein C-terminal domain-containing protein</fullName>
    </recommendedName>
</protein>
<evidence type="ECO:0000313" key="3">
    <source>
        <dbReference type="Proteomes" id="UP000010093"/>
    </source>
</evidence>
<dbReference type="Proteomes" id="UP000010093">
    <property type="component" value="Chromosome"/>
</dbReference>
<dbReference type="EMBL" id="CP003388">
    <property type="protein sequence ID" value="AFD55186.1"/>
    <property type="molecule type" value="Genomic_DNA"/>
</dbReference>
<reference evidence="2 3" key="1">
    <citation type="journal article" date="2012" name="J. Bacteriol.">
        <title>Complete genome sequence of Riemerella anatipestifer reference strain.</title>
        <authorList>
            <person name="Wang X."/>
            <person name="Zhu D."/>
            <person name="Wang M."/>
            <person name="Cheng A."/>
            <person name="Jia R."/>
            <person name="Zhou Y."/>
            <person name="Chen Z."/>
            <person name="Luo Q."/>
            <person name="Liu F."/>
            <person name="Wang Y."/>
            <person name="Chen X.Y."/>
        </authorList>
    </citation>
    <scope>NUCLEOTIDE SEQUENCE [LARGE SCALE GENOMIC DNA]</scope>
    <source>
        <strain evidence="3">DSM 15868</strain>
    </source>
</reference>